<gene>
    <name evidence="1" type="ORF">CSSPTR1EN2_LOCUS15131</name>
</gene>
<feature type="non-terminal residue" evidence="1">
    <location>
        <position position="1"/>
    </location>
</feature>
<protein>
    <submittedName>
        <fullName evidence="1">Uncharacterized protein</fullName>
    </submittedName>
</protein>
<keyword evidence="2" id="KW-1185">Reference proteome</keyword>
<organism evidence="1 2">
    <name type="scientific">Sphagnum troendelagicum</name>
    <dbReference type="NCBI Taxonomy" id="128251"/>
    <lineage>
        <taxon>Eukaryota</taxon>
        <taxon>Viridiplantae</taxon>
        <taxon>Streptophyta</taxon>
        <taxon>Embryophyta</taxon>
        <taxon>Bryophyta</taxon>
        <taxon>Sphagnophytina</taxon>
        <taxon>Sphagnopsida</taxon>
        <taxon>Sphagnales</taxon>
        <taxon>Sphagnaceae</taxon>
        <taxon>Sphagnum</taxon>
    </lineage>
</organism>
<feature type="non-terminal residue" evidence="1">
    <location>
        <position position="88"/>
    </location>
</feature>
<evidence type="ECO:0000313" key="1">
    <source>
        <dbReference type="EMBL" id="CAK9220062.1"/>
    </source>
</evidence>
<proteinExistence type="predicted"/>
<reference evidence="1" key="1">
    <citation type="submission" date="2024-02" db="EMBL/GenBank/DDBJ databases">
        <authorList>
            <consortium name="ELIXIR-Norway"/>
            <consortium name="Elixir Norway"/>
        </authorList>
    </citation>
    <scope>NUCLEOTIDE SEQUENCE</scope>
</reference>
<evidence type="ECO:0000313" key="2">
    <source>
        <dbReference type="Proteomes" id="UP001497512"/>
    </source>
</evidence>
<name>A0ABP0UF74_9BRYO</name>
<dbReference type="EMBL" id="OZ019895">
    <property type="protein sequence ID" value="CAK9220062.1"/>
    <property type="molecule type" value="Genomic_DNA"/>
</dbReference>
<sequence length="88" mass="9869">EISGTAWRKKELKLSENETSKADSKIQPSFFTQLPHTQTHDLSYADTLSLSHSPSLSQSESNCSKEFNSAGSIHRYHFLLFIVVVEGI</sequence>
<accession>A0ABP0UF74</accession>
<dbReference type="Proteomes" id="UP001497512">
    <property type="component" value="Chromosome 3"/>
</dbReference>